<dbReference type="EMBL" id="CAXJIO010000011">
    <property type="protein sequence ID" value="CAL2102390.1"/>
    <property type="molecule type" value="Genomic_DNA"/>
</dbReference>
<feature type="transmembrane region" description="Helical" evidence="1">
    <location>
        <begin position="63"/>
        <end position="82"/>
    </location>
</feature>
<accession>A0ABM9P9Y0</accession>
<feature type="transmembrane region" description="Helical" evidence="1">
    <location>
        <begin position="197"/>
        <end position="221"/>
    </location>
</feature>
<dbReference type="InterPro" id="IPR043742">
    <property type="entry name" value="DUF5687"/>
</dbReference>
<sequence length="488" mass="56423">MIARFLNLEWKQFFRSASFGKNIALKIIMGFFALYLLVTFLSLGAGGYFLLEKTFPNQDPFVIVNQFLIFLVISDLIFRYLMQKTPVMDIKPMLLLPIKKSKLVNYVLTKSIFSFFNIGSFFLYIPFAFVLIIKDYNVAGVLGWTSFMIMLALSLNFINFLINKNNIALGVLIVLLGVLGITYKYNLFDITGMFGSIFYALYSTPILALIGLPLVIILYYLNFKELSKVIYLDGAIRTVEKEVKTSDLSFVNKLGDVAPFIKNDMRLIWRNKRTKTVFFMSFFFLLFGLMFFTMESYKDSEVMQLYACIFMTGGFAMNYGQFIPAWDSEHYRMYMSQSFSYRKFLESKWYLMIVMTVVLFVLCTPYIYFGLHKYLLIVAGFFFNLGFTPLIMLYMGAFNKKRIDLDASGFGNTQGTSAAQFIVMIPVLLMPILIYAIINHFFSFNAAIISIAMIGVIFFSLKKPLMNFIEKKYQQNKYATINGFKQKD</sequence>
<feature type="transmembrane region" description="Helical" evidence="1">
    <location>
        <begin position="139"/>
        <end position="160"/>
    </location>
</feature>
<name>A0ABM9P9Y0_9FLAO</name>
<organism evidence="2 3">
    <name type="scientific">Tenacibaculum polynesiense</name>
    <dbReference type="NCBI Taxonomy" id="3137857"/>
    <lineage>
        <taxon>Bacteria</taxon>
        <taxon>Pseudomonadati</taxon>
        <taxon>Bacteroidota</taxon>
        <taxon>Flavobacteriia</taxon>
        <taxon>Flavobacteriales</taxon>
        <taxon>Flavobacteriaceae</taxon>
        <taxon>Tenacibaculum</taxon>
    </lineage>
</organism>
<feature type="transmembrane region" description="Helical" evidence="1">
    <location>
        <begin position="444"/>
        <end position="461"/>
    </location>
</feature>
<evidence type="ECO:0000256" key="1">
    <source>
        <dbReference type="SAM" id="Phobius"/>
    </source>
</evidence>
<comment type="caution">
    <text evidence="2">The sequence shown here is derived from an EMBL/GenBank/DDBJ whole genome shotgun (WGS) entry which is preliminary data.</text>
</comment>
<dbReference type="Proteomes" id="UP001497527">
    <property type="component" value="Unassembled WGS sequence"/>
</dbReference>
<proteinExistence type="predicted"/>
<keyword evidence="1" id="KW-1133">Transmembrane helix</keyword>
<evidence type="ECO:0000313" key="3">
    <source>
        <dbReference type="Proteomes" id="UP001497527"/>
    </source>
</evidence>
<protein>
    <submittedName>
        <fullName evidence="2">Membrane protein</fullName>
    </submittedName>
</protein>
<keyword evidence="1" id="KW-0812">Transmembrane</keyword>
<feature type="transmembrane region" description="Helical" evidence="1">
    <location>
        <begin position="418"/>
        <end position="438"/>
    </location>
</feature>
<dbReference type="Pfam" id="PF18940">
    <property type="entry name" value="DUF5687"/>
    <property type="match status" value="1"/>
</dbReference>
<reference evidence="2 3" key="1">
    <citation type="submission" date="2024-05" db="EMBL/GenBank/DDBJ databases">
        <authorList>
            <person name="Duchaud E."/>
        </authorList>
    </citation>
    <scope>NUCLEOTIDE SEQUENCE [LARGE SCALE GENOMIC DNA]</scope>
    <source>
        <strain evidence="2">Ena-SAMPLE-TAB-13-05-2024-13:56:06:370-140308</strain>
    </source>
</reference>
<feature type="transmembrane region" description="Helical" evidence="1">
    <location>
        <begin position="167"/>
        <end position="185"/>
    </location>
</feature>
<feature type="transmembrane region" description="Helical" evidence="1">
    <location>
        <begin position="347"/>
        <end position="368"/>
    </location>
</feature>
<feature type="transmembrane region" description="Helical" evidence="1">
    <location>
        <begin position="23"/>
        <end position="51"/>
    </location>
</feature>
<keyword evidence="1" id="KW-0472">Membrane</keyword>
<keyword evidence="3" id="KW-1185">Reference proteome</keyword>
<feature type="transmembrane region" description="Helical" evidence="1">
    <location>
        <begin position="276"/>
        <end position="297"/>
    </location>
</feature>
<dbReference type="RefSeq" id="WP_348727304.1">
    <property type="nucleotide sequence ID" value="NZ_OZ040189.1"/>
</dbReference>
<feature type="transmembrane region" description="Helical" evidence="1">
    <location>
        <begin position="374"/>
        <end position="397"/>
    </location>
</feature>
<feature type="transmembrane region" description="Helical" evidence="1">
    <location>
        <begin position="103"/>
        <end position="133"/>
    </location>
</feature>
<gene>
    <name evidence="2" type="ORF">T190423A01A_20141</name>
</gene>
<feature type="transmembrane region" description="Helical" evidence="1">
    <location>
        <begin position="303"/>
        <end position="326"/>
    </location>
</feature>
<evidence type="ECO:0000313" key="2">
    <source>
        <dbReference type="EMBL" id="CAL2102390.1"/>
    </source>
</evidence>